<organism evidence="9 10">
    <name type="scientific">Bursaphelenchus xylophilus</name>
    <name type="common">Pinewood nematode worm</name>
    <name type="synonym">Aphelenchoides xylophilus</name>
    <dbReference type="NCBI Taxonomy" id="6326"/>
    <lineage>
        <taxon>Eukaryota</taxon>
        <taxon>Metazoa</taxon>
        <taxon>Ecdysozoa</taxon>
        <taxon>Nematoda</taxon>
        <taxon>Chromadorea</taxon>
        <taxon>Rhabditida</taxon>
        <taxon>Tylenchina</taxon>
        <taxon>Tylenchomorpha</taxon>
        <taxon>Aphelenchoidea</taxon>
        <taxon>Aphelenchoididae</taxon>
        <taxon>Bursaphelenchus</taxon>
    </lineage>
</organism>
<evidence type="ECO:0000256" key="7">
    <source>
        <dbReference type="SAM" id="SignalP"/>
    </source>
</evidence>
<proteinExistence type="inferred from homology"/>
<gene>
    <name evidence="9" type="ORF">BXYJ_LOCUS3984</name>
</gene>
<reference evidence="9" key="1">
    <citation type="submission" date="2020-09" db="EMBL/GenBank/DDBJ databases">
        <authorList>
            <person name="Kikuchi T."/>
        </authorList>
    </citation>
    <scope>NUCLEOTIDE SEQUENCE</scope>
    <source>
        <strain evidence="9">Ka4C1</strain>
    </source>
</reference>
<dbReference type="Proteomes" id="UP000582659">
    <property type="component" value="Unassembled WGS sequence"/>
</dbReference>
<dbReference type="GO" id="GO:0005576">
    <property type="term" value="C:extracellular region"/>
    <property type="evidence" value="ECO:0007669"/>
    <property type="project" value="UniProtKB-SubCell"/>
</dbReference>
<comment type="caution">
    <text evidence="9">The sequence shown here is derived from an EMBL/GenBank/DDBJ whole genome shotgun (WGS) entry which is preliminary data.</text>
</comment>
<dbReference type="Proteomes" id="UP000659654">
    <property type="component" value="Unassembled WGS sequence"/>
</dbReference>
<feature type="signal peptide" evidence="7">
    <location>
        <begin position="1"/>
        <end position="24"/>
    </location>
</feature>
<evidence type="ECO:0000256" key="3">
    <source>
        <dbReference type="ARBA" id="ARBA00022525"/>
    </source>
</evidence>
<evidence type="ECO:0000256" key="4">
    <source>
        <dbReference type="ARBA" id="ARBA00022729"/>
    </source>
</evidence>
<dbReference type="AlphaFoldDB" id="A0A7I8WQS1"/>
<dbReference type="EMBL" id="CAJFCV020000002">
    <property type="protein sequence ID" value="CAG9097090.1"/>
    <property type="molecule type" value="Genomic_DNA"/>
</dbReference>
<dbReference type="PANTHER" id="PTHR37969">
    <property type="entry name" value="PROTEIN CBG07421-RELATED"/>
    <property type="match status" value="1"/>
</dbReference>
<keyword evidence="4 7" id="KW-0732">Signal</keyword>
<dbReference type="PANTHER" id="PTHR37969:SF1">
    <property type="entry name" value="PROTEIN CBG13105"/>
    <property type="match status" value="1"/>
</dbReference>
<protein>
    <submittedName>
        <fullName evidence="9">(pine wood nematode) hypothetical protein</fullName>
    </submittedName>
</protein>
<evidence type="ECO:0000313" key="10">
    <source>
        <dbReference type="Proteomes" id="UP000659654"/>
    </source>
</evidence>
<dbReference type="Gene3D" id="3.30.1120.50">
    <property type="entry name" value="Pepsin inhibitor-3"/>
    <property type="match status" value="2"/>
</dbReference>
<evidence type="ECO:0000256" key="5">
    <source>
        <dbReference type="ARBA" id="ARBA00023157"/>
    </source>
</evidence>
<keyword evidence="10" id="KW-1185">Reference proteome</keyword>
<dbReference type="InterPro" id="IPR038412">
    <property type="entry name" value="Pepsin-I3_sf"/>
</dbReference>
<keyword evidence="3" id="KW-0964">Secreted</keyword>
<name>A0A7I8WQS1_BURXY</name>
<dbReference type="InterPro" id="IPR051901">
    <property type="entry name" value="Protease_Inhibitor_I33"/>
</dbReference>
<evidence type="ECO:0000259" key="8">
    <source>
        <dbReference type="Pfam" id="PF06394"/>
    </source>
</evidence>
<keyword evidence="5" id="KW-1015">Disulfide bond</keyword>
<feature type="chain" id="PRO_5036204411" evidence="7">
    <location>
        <begin position="25"/>
        <end position="271"/>
    </location>
</feature>
<dbReference type="OrthoDB" id="5828355at2759"/>
<evidence type="ECO:0000256" key="6">
    <source>
        <dbReference type="SAM" id="MobiDB-lite"/>
    </source>
</evidence>
<feature type="domain" description="Pepsin inhibitor-3-like repeated" evidence="8">
    <location>
        <begin position="162"/>
        <end position="234"/>
    </location>
</feature>
<sequence>MEKKSYLRLVIVTFFVLPSEETIGASVGSNPPIFAVLHPFPAPKSSVSDDLFEGGRTMKYLILLSFCGLALSQPVKRFAGFGISTVGGNLGCVVTGNRLFVNGLEGRELTADEQKELTEYQGKLTTFREELRNVMEQRKAELEARRSGAAVSSAKPIQTPEPPKKPSFCSEQTTTQYIFDGCKVQNNMVYVGSTFARKLTESEIEDLKQFDKEMTAYQKSVSASLESQLGELFGAAFAGQTQIARATPEPVTTSSTPVAPPKTPNFCTLIV</sequence>
<dbReference type="Pfam" id="PF06394">
    <property type="entry name" value="Pepsin-I3"/>
    <property type="match status" value="2"/>
</dbReference>
<feature type="region of interest" description="Disordered" evidence="6">
    <location>
        <begin position="148"/>
        <end position="169"/>
    </location>
</feature>
<dbReference type="EMBL" id="CAJFDI010000002">
    <property type="protein sequence ID" value="CAD5215347.1"/>
    <property type="molecule type" value="Genomic_DNA"/>
</dbReference>
<evidence type="ECO:0000313" key="9">
    <source>
        <dbReference type="EMBL" id="CAD5215347.1"/>
    </source>
</evidence>
<dbReference type="SUPFAM" id="SSF55149">
    <property type="entry name" value="Pepsin inhibitor-3"/>
    <property type="match status" value="1"/>
</dbReference>
<comment type="subcellular location">
    <subcellularLocation>
        <location evidence="1">Secreted</location>
    </subcellularLocation>
</comment>
<dbReference type="InterPro" id="IPR010480">
    <property type="entry name" value="Pepsin-I3"/>
</dbReference>
<accession>A0A7I8WQS1</accession>
<evidence type="ECO:0000256" key="2">
    <source>
        <dbReference type="ARBA" id="ARBA00008019"/>
    </source>
</evidence>
<evidence type="ECO:0000256" key="1">
    <source>
        <dbReference type="ARBA" id="ARBA00004613"/>
    </source>
</evidence>
<comment type="similarity">
    <text evidence="2">Belongs to the protease inhibitor I33 family.</text>
</comment>
<feature type="domain" description="Pepsin inhibitor-3-like repeated" evidence="8">
    <location>
        <begin position="76"/>
        <end position="142"/>
    </location>
</feature>